<organism evidence="6 7">
    <name type="scientific">Deinococcus deserti (strain DSM 17065 / CIP 109153 / LMG 22923 / VCD115)</name>
    <dbReference type="NCBI Taxonomy" id="546414"/>
    <lineage>
        <taxon>Bacteria</taxon>
        <taxon>Thermotogati</taxon>
        <taxon>Deinococcota</taxon>
        <taxon>Deinococci</taxon>
        <taxon>Deinococcales</taxon>
        <taxon>Deinococcaceae</taxon>
        <taxon>Deinococcus</taxon>
    </lineage>
</organism>
<dbReference type="GO" id="GO:0006355">
    <property type="term" value="P:regulation of DNA-templated transcription"/>
    <property type="evidence" value="ECO:0007669"/>
    <property type="project" value="InterPro"/>
</dbReference>
<dbReference type="InterPro" id="IPR003018">
    <property type="entry name" value="GAF"/>
</dbReference>
<dbReference type="InterPro" id="IPR016032">
    <property type="entry name" value="Sig_transdc_resp-reg_C-effctor"/>
</dbReference>
<dbReference type="GO" id="GO:0003677">
    <property type="term" value="F:DNA binding"/>
    <property type="evidence" value="ECO:0007669"/>
    <property type="project" value="UniProtKB-UniRule"/>
</dbReference>
<keyword evidence="1" id="KW-0805">Transcription regulation</keyword>
<protein>
    <submittedName>
        <fullName evidence="6">Putative response regulator</fullName>
    </submittedName>
</protein>
<dbReference type="InterPro" id="IPR001867">
    <property type="entry name" value="OmpR/PhoB-type_DNA-bd"/>
</dbReference>
<dbReference type="PANTHER" id="PTHR43102:SF2">
    <property type="entry name" value="GAF DOMAIN-CONTAINING PROTEIN"/>
    <property type="match status" value="1"/>
</dbReference>
<dbReference type="CDD" id="cd00383">
    <property type="entry name" value="trans_reg_C"/>
    <property type="match status" value="1"/>
</dbReference>
<feature type="domain" description="OmpR/PhoB-type" evidence="5">
    <location>
        <begin position="490"/>
        <end position="588"/>
    </location>
</feature>
<dbReference type="KEGG" id="ddr:Deide_3p02351"/>
<dbReference type="SMART" id="SM00065">
    <property type="entry name" value="GAF"/>
    <property type="match status" value="1"/>
</dbReference>
<keyword evidence="2 4" id="KW-0238">DNA-binding</keyword>
<dbReference type="PROSITE" id="PS51755">
    <property type="entry name" value="OMPR_PHOB"/>
    <property type="match status" value="1"/>
</dbReference>
<dbReference type="Proteomes" id="UP000002208">
    <property type="component" value="Plasmid 3"/>
</dbReference>
<evidence type="ECO:0000259" key="5">
    <source>
        <dbReference type="PROSITE" id="PS51755"/>
    </source>
</evidence>
<proteinExistence type="predicted"/>
<dbReference type="OrthoDB" id="52597at2"/>
<evidence type="ECO:0000256" key="4">
    <source>
        <dbReference type="PROSITE-ProRule" id="PRU01091"/>
    </source>
</evidence>
<evidence type="ECO:0000313" key="7">
    <source>
        <dbReference type="Proteomes" id="UP000002208"/>
    </source>
</evidence>
<evidence type="ECO:0000256" key="2">
    <source>
        <dbReference type="ARBA" id="ARBA00023125"/>
    </source>
</evidence>
<dbReference type="RefSeq" id="WP_012695067.1">
    <property type="nucleotide sequence ID" value="NC_012528.1"/>
</dbReference>
<dbReference type="Gene3D" id="1.10.10.10">
    <property type="entry name" value="Winged helix-like DNA-binding domain superfamily/Winged helix DNA-binding domain"/>
    <property type="match status" value="1"/>
</dbReference>
<evidence type="ECO:0000256" key="1">
    <source>
        <dbReference type="ARBA" id="ARBA00023015"/>
    </source>
</evidence>
<gene>
    <name evidence="6" type="ordered locus">Deide_3p02351</name>
</gene>
<dbReference type="InterPro" id="IPR036388">
    <property type="entry name" value="WH-like_DNA-bd_sf"/>
</dbReference>
<dbReference type="SMART" id="SM00862">
    <property type="entry name" value="Trans_reg_C"/>
    <property type="match status" value="1"/>
</dbReference>
<dbReference type="InterPro" id="IPR029016">
    <property type="entry name" value="GAF-like_dom_sf"/>
</dbReference>
<reference evidence="6 7" key="1">
    <citation type="journal article" date="2009" name="PLoS Genet.">
        <title>Alliance of proteomics and genomics to unravel the specificities of Sahara bacterium Deinococcus deserti.</title>
        <authorList>
            <person name="de Groot A."/>
            <person name="Dulermo R."/>
            <person name="Ortet P."/>
            <person name="Blanchard L."/>
            <person name="Guerin P."/>
            <person name="Fernandez B."/>
            <person name="Vacherie B."/>
            <person name="Dossat C."/>
            <person name="Jolivet E."/>
            <person name="Siguier P."/>
            <person name="Chandler M."/>
            <person name="Barakat M."/>
            <person name="Dedieu A."/>
            <person name="Barbe V."/>
            <person name="Heulin T."/>
            <person name="Sommer S."/>
            <person name="Achouak W."/>
            <person name="Armengaud J."/>
        </authorList>
    </citation>
    <scope>NUCLEOTIDE SEQUENCE [LARGE SCALE GENOMIC DNA]</scope>
    <source>
        <strain evidence="7">DSM 17065 / CIP 109153 / LMG 22923 / VCD115</strain>
        <plasmid evidence="7">pDeide3</plasmid>
    </source>
</reference>
<evidence type="ECO:0000313" key="6">
    <source>
        <dbReference type="EMBL" id="ACO48195.1"/>
    </source>
</evidence>
<accession>C1D3W6</accession>
<evidence type="ECO:0000256" key="3">
    <source>
        <dbReference type="ARBA" id="ARBA00023163"/>
    </source>
</evidence>
<keyword evidence="7" id="KW-1185">Reference proteome</keyword>
<dbReference type="SUPFAM" id="SSF46894">
    <property type="entry name" value="C-terminal effector domain of the bipartite response regulators"/>
    <property type="match status" value="1"/>
</dbReference>
<dbReference type="SUPFAM" id="SSF55781">
    <property type="entry name" value="GAF domain-like"/>
    <property type="match status" value="2"/>
</dbReference>
<geneLocation type="plasmid" evidence="7">
    <name>pDeide3</name>
</geneLocation>
<name>C1D3W6_DEIDV</name>
<keyword evidence="6" id="KW-0614">Plasmid</keyword>
<dbReference type="AlphaFoldDB" id="C1D3W6"/>
<dbReference type="Gene3D" id="3.30.450.40">
    <property type="match status" value="1"/>
</dbReference>
<dbReference type="Pfam" id="PF01590">
    <property type="entry name" value="GAF"/>
    <property type="match status" value="1"/>
</dbReference>
<dbReference type="GO" id="GO:0000160">
    <property type="term" value="P:phosphorelay signal transduction system"/>
    <property type="evidence" value="ECO:0007669"/>
    <property type="project" value="InterPro"/>
</dbReference>
<keyword evidence="3" id="KW-0804">Transcription</keyword>
<dbReference type="EMBL" id="CP001117">
    <property type="protein sequence ID" value="ACO48195.1"/>
    <property type="molecule type" value="Genomic_DNA"/>
</dbReference>
<sequence>MYEPLSDNELRRIEVLARYAVVDTLPEPAFDRLTTLAARLFSVPYAMINLIDEQQIWAKACFGTKTGSLTREHAPCVRTIESTQVMVVPDARQNHRFASHGVMAEHGLRFYAGAPLVTHDGYSIGTLCLLDEQPRTGLSDEESSTLQDLAALVMDELELRLAQLTLARDAKAKSQMLTRMTGAADHAQHLAAVTQLLAYDLTVDAYLQATGPLVAQATNICSVTLHARGESMRAEAPSWTVPVQAFAGEHPPAWTRLPNVTLDMDFPVFLENLRTAPGFSDWIRDGVGSAAFLPLTTVEGARHVVSYARGGEAVVWSPEDRQLLTAVAQGLNILLSRWEHIARRDMARNDKPDVHLGTQATLYSAVHHAHLNSLELTLVRLSVRGAPLDSEWARWLTLMLQTGPGEHRTACRLGDREYAVISTDGMHDLQAVLQQGLSGGLKGAQVQVGIARMPEDATDADALMALAEARLARLESAGLGNTSKEEPRAPEVLSHGSLTLDCRERVVRGGHEFVKLSKQECALLAVLMQHPHQVFSRERLAAAAWGEVRLESDPLVNVHISNLRRKLLRLHPDPLVHTVRGQGYSLQGAAEA</sequence>
<dbReference type="HOGENOM" id="CLU_460593_0_0_0"/>
<feature type="DNA-binding region" description="OmpR/PhoB-type" evidence="4">
    <location>
        <begin position="490"/>
        <end position="588"/>
    </location>
</feature>
<dbReference type="PANTHER" id="PTHR43102">
    <property type="entry name" value="SLR1143 PROTEIN"/>
    <property type="match status" value="1"/>
</dbReference>
<dbReference type="Pfam" id="PF00486">
    <property type="entry name" value="Trans_reg_C"/>
    <property type="match status" value="1"/>
</dbReference>